<accession>A0A8J7VVS0</accession>
<comment type="caution">
    <text evidence="2">The sequence shown here is derived from an EMBL/GenBank/DDBJ whole genome shotgun (WGS) entry which is preliminary data.</text>
</comment>
<evidence type="ECO:0008006" key="3">
    <source>
        <dbReference type="Google" id="ProtNLM"/>
    </source>
</evidence>
<dbReference type="EMBL" id="JAGQFT010000249">
    <property type="protein sequence ID" value="MBR0564150.1"/>
    <property type="molecule type" value="Genomic_DNA"/>
</dbReference>
<dbReference type="PROSITE" id="PS51257">
    <property type="entry name" value="PROKAR_LIPOPROTEIN"/>
    <property type="match status" value="1"/>
</dbReference>
<name>A0A8J7VVS0_9GAMM</name>
<proteinExistence type="predicted"/>
<organism evidence="2">
    <name type="scientific">Coralloluteibacterium stylophorae</name>
    <dbReference type="NCBI Taxonomy" id="1776034"/>
    <lineage>
        <taxon>Bacteria</taxon>
        <taxon>Pseudomonadati</taxon>
        <taxon>Pseudomonadota</taxon>
        <taxon>Gammaproteobacteria</taxon>
        <taxon>Lysobacterales</taxon>
        <taxon>Lysobacteraceae</taxon>
        <taxon>Coralloluteibacterium</taxon>
    </lineage>
</organism>
<keyword evidence="1" id="KW-0732">Signal</keyword>
<dbReference type="AlphaFoldDB" id="A0A8J7VVS0"/>
<feature type="chain" id="PRO_5035229988" description="Lipoprotein" evidence="1">
    <location>
        <begin position="25"/>
        <end position="276"/>
    </location>
</feature>
<sequence length="276" mass="29179">MRRFLALSKAFLISALLLSGCVSSRGDLLSQVSDRGANSTSVASFMGIAILTTASVIPGELPFDEVADEVDNCRLNETSIEIYSPHPVDGSSLLCEQLLSAVTWVRQLAGATGRTGRFRVTLVPAGRSFVTSRSSISIGGSMDVSFAFPWSSEDSRASTANVISKMAHETVHVAAGVLGKPAALQRDEVLAYELGACAQLKFLGVLQERDLPRGSLPSFQNLPKEAIASSRHGLDAASAVRKYMVDGQVSKKSANGINLISACEEKARSAFSSPGL</sequence>
<gene>
    <name evidence="2" type="ORF">KB893_16825</name>
</gene>
<protein>
    <recommendedName>
        <fullName evidence="3">Lipoprotein</fullName>
    </recommendedName>
</protein>
<feature type="signal peptide" evidence="1">
    <location>
        <begin position="1"/>
        <end position="24"/>
    </location>
</feature>
<evidence type="ECO:0000313" key="2">
    <source>
        <dbReference type="EMBL" id="MBR0564150.1"/>
    </source>
</evidence>
<evidence type="ECO:0000256" key="1">
    <source>
        <dbReference type="SAM" id="SignalP"/>
    </source>
</evidence>
<reference evidence="2" key="1">
    <citation type="submission" date="2021-04" db="EMBL/GenBank/DDBJ databases">
        <authorList>
            <person name="Karlyshev A.V."/>
        </authorList>
    </citation>
    <scope>NUCLEOTIDE SEQUENCE</scope>
    <source>
        <strain evidence="2">LMG 29479</strain>
    </source>
</reference>